<keyword evidence="6" id="KW-1185">Reference proteome</keyword>
<evidence type="ECO:0000259" key="3">
    <source>
        <dbReference type="Pfam" id="PF01345"/>
    </source>
</evidence>
<dbReference type="NCBIfam" id="TIGR04131">
    <property type="entry name" value="Bac_Flav_CTERM"/>
    <property type="match status" value="1"/>
</dbReference>
<dbReference type="Pfam" id="PF01345">
    <property type="entry name" value="DUF11"/>
    <property type="match status" value="1"/>
</dbReference>
<feature type="domain" description="PKD-like" evidence="4">
    <location>
        <begin position="1039"/>
        <end position="1114"/>
    </location>
</feature>
<feature type="domain" description="PKD-like" evidence="4">
    <location>
        <begin position="1299"/>
        <end position="1377"/>
    </location>
</feature>
<feature type="domain" description="PKD-like" evidence="4">
    <location>
        <begin position="954"/>
        <end position="1032"/>
    </location>
</feature>
<evidence type="ECO:0000256" key="2">
    <source>
        <dbReference type="ARBA" id="ARBA00022729"/>
    </source>
</evidence>
<evidence type="ECO:0000256" key="1">
    <source>
        <dbReference type="ARBA" id="ARBA00005445"/>
    </source>
</evidence>
<dbReference type="EMBL" id="QWGE01000003">
    <property type="protein sequence ID" value="RIJ37542.1"/>
    <property type="molecule type" value="Genomic_DNA"/>
</dbReference>
<dbReference type="NCBIfam" id="TIGR01451">
    <property type="entry name" value="B_ant_repeat"/>
    <property type="match status" value="1"/>
</dbReference>
<dbReference type="InterPro" id="IPR045829">
    <property type="entry name" value="PKD_6"/>
</dbReference>
<comment type="caution">
    <text evidence="5">The sequence shown here is derived from an EMBL/GenBank/DDBJ whole genome shotgun (WGS) entry which is preliminary data.</text>
</comment>
<feature type="domain" description="PKD-like" evidence="4">
    <location>
        <begin position="1471"/>
        <end position="1538"/>
    </location>
</feature>
<feature type="domain" description="PKD-like" evidence="4">
    <location>
        <begin position="607"/>
        <end position="686"/>
    </location>
</feature>
<dbReference type="Proteomes" id="UP000266005">
    <property type="component" value="Unassembled WGS sequence"/>
</dbReference>
<dbReference type="InterPro" id="IPR026341">
    <property type="entry name" value="T9SS_type_B"/>
</dbReference>
<dbReference type="InterPro" id="IPR001434">
    <property type="entry name" value="OmcB-like_DUF11"/>
</dbReference>
<feature type="domain" description="PKD-like" evidence="4">
    <location>
        <begin position="865"/>
        <end position="946"/>
    </location>
</feature>
<feature type="domain" description="PKD-like" evidence="4">
    <location>
        <begin position="1384"/>
        <end position="1463"/>
    </location>
</feature>
<reference evidence="6" key="1">
    <citation type="submission" date="2018-08" db="EMBL/GenBank/DDBJ databases">
        <title>Mucilaginibacter sp. MYSH2.</title>
        <authorList>
            <person name="Seo T."/>
        </authorList>
    </citation>
    <scope>NUCLEOTIDE SEQUENCE [LARGE SCALE GENOMIC DNA]</scope>
    <source>
        <strain evidence="6">KIRAN</strain>
    </source>
</reference>
<dbReference type="RefSeq" id="WP_119432199.1">
    <property type="nucleotide sequence ID" value="NZ_QWGE01000003.1"/>
</dbReference>
<feature type="domain" description="PKD-like" evidence="4">
    <location>
        <begin position="351"/>
        <end position="426"/>
    </location>
</feature>
<feature type="domain" description="PKD-like" evidence="4">
    <location>
        <begin position="778"/>
        <end position="859"/>
    </location>
</feature>
<comment type="similarity">
    <text evidence="1">Belongs to the ice-binding protein family.</text>
</comment>
<accession>A0A399S647</accession>
<dbReference type="InterPro" id="IPR021884">
    <property type="entry name" value="Ice-bd_prot"/>
</dbReference>
<feature type="domain" description="PKD-like" evidence="4">
    <location>
        <begin position="519"/>
        <end position="593"/>
    </location>
</feature>
<feature type="domain" description="PKD-like" evidence="4">
    <location>
        <begin position="1214"/>
        <end position="1292"/>
    </location>
</feature>
<feature type="domain" description="PKD-like" evidence="4">
    <location>
        <begin position="693"/>
        <end position="772"/>
    </location>
</feature>
<name>A0A399S647_9BACT</name>
<feature type="domain" description="DUF11" evidence="3">
    <location>
        <begin position="241"/>
        <end position="340"/>
    </location>
</feature>
<keyword evidence="2" id="KW-0732">Signal</keyword>
<dbReference type="InterPro" id="IPR047589">
    <property type="entry name" value="DUF11_rpt"/>
</dbReference>
<evidence type="ECO:0000313" key="6">
    <source>
        <dbReference type="Proteomes" id="UP000266005"/>
    </source>
</evidence>
<dbReference type="Pfam" id="PF13585">
    <property type="entry name" value="CHU_C"/>
    <property type="match status" value="1"/>
</dbReference>
<feature type="domain" description="PKD-like" evidence="4">
    <location>
        <begin position="433"/>
        <end position="513"/>
    </location>
</feature>
<dbReference type="OrthoDB" id="2582440at2"/>
<dbReference type="Pfam" id="PF19408">
    <property type="entry name" value="PKD_6"/>
    <property type="match status" value="14"/>
</dbReference>
<evidence type="ECO:0000313" key="5">
    <source>
        <dbReference type="EMBL" id="RIJ37542.1"/>
    </source>
</evidence>
<dbReference type="Pfam" id="PF11999">
    <property type="entry name" value="Ice_binding"/>
    <property type="match status" value="1"/>
</dbReference>
<organism evidence="5 6">
    <name type="scientific">Pontibacter oryzae</name>
    <dbReference type="NCBI Taxonomy" id="2304593"/>
    <lineage>
        <taxon>Bacteria</taxon>
        <taxon>Pseudomonadati</taxon>
        <taxon>Bacteroidota</taxon>
        <taxon>Cytophagia</taxon>
        <taxon>Cytophagales</taxon>
        <taxon>Hymenobacteraceae</taxon>
        <taxon>Pontibacter</taxon>
    </lineage>
</organism>
<evidence type="ECO:0000259" key="4">
    <source>
        <dbReference type="Pfam" id="PF19408"/>
    </source>
</evidence>
<feature type="domain" description="PKD-like" evidence="4">
    <location>
        <begin position="1125"/>
        <end position="1204"/>
    </location>
</feature>
<sequence length="1638" mass="167750">MRRWFEKVILPVVCFWVLAFAGYAQQAPSLGALYEFSAVSPNKILSSGNTVVHASMGVSNGTVVGFPPGQCKREIHQGNQLANQAVADAATAFDFMANQANTGTIGSGNISGTTITPGVYTINGNANLNGKLTLNGQGQDKPVFIIKIQGNFNLVKGEYELLNNAAGINLFWVVEGEVQVHKSAAALGNIFSRGNIVMQDGAQLQGRLISRSGEIQLSNNTLNHPADLMLTLSKTPGSKGANTYAFGETVTYTIKVRNNGPTIEDGVVVSGVQYTGEMQSYTSSRPGSTFNGTNWVIGTLNYKEEATLNIVAKVNQAGAGYLRALVYGFGIDEIRDNNTGDLNFCVLLSETGEIAGPVEVCRNENFVYSIAPVEGATRYSWSVPSGWSFTQLGQTSIRVTPGSNAGAIKVTASNTCGEGPARTLEVTPMPEKPAQPSPIQGPAELCVGAKGITYLVPPTEYASSYTWSLPAGWSFVSGEGTNEIVVNPGTTGGTISVIAKNTCGDSEPRTIDVIIQDNPPTPPAEILGAIQGCVGSTVNYEVEPVPGVSYYNWAITGDWQILSGQGTRAVTVRVGTVASEISVSVQNACGQTAGISKAIEPVTAPTPAPGQITGPAVTCLNQNGLEYSISAMPTATSYTWSVPSGWSIVSGQGTTSIIVNAGNQAGKITVVAVNACGPSESSALAVEVTTEAPTMPGPITGTVYGCVGKTTTYTISDVAGAVSYSWSVPSGWSIVSGQGTTSIEVQVGSQAGKVTVTANNGCGAGATRDLDVNPQTSPPAAPAVISGPAEVCEGVSGFTYSVTPIAGVSSYNWTVPADWVILSGQGTNSITIKAGATAGSVSVAAVNDCGESAKASIAVTVVPSPPDKPGAITGLPSVCTNQPSITYSIDPVPYASSYIWSVGGNGWSIVSGQGSTSIVVNAGATGTTITVKAVNACGVTGETQLATVVTAAVPQQPGPITGTTIPCVGKTYTFSIDAVKDAYKYIWSVPAGWKIIDDKGTSIVVETGATAGTVRVTADNSCGAGPERTLQVSPTNTAPAAPKAILGNPDACAKGEAIFSVEAVAGASSYTWQVPADWTITSGQGSTSVKVQVGTTPGTIRVTSGNDCGDGASISREIILNTASPLKPGTITGNQQGCSNATVTYSIDPVKTATGYTWSVPSGWVIVSGQGTTSITVQVGTGAGNVSVSANNSCGNSSASALAVVAAQDVPPSIGSIITPAGSFCQQTAGLKYSVAPVSGAQSYTWEVPTGWTITAGQGTNAITVTAGAAAGKIKVAAVNACGTGSSTTVDVVPQTSPVVPQLAAGPANPCIGSSSTYSVTSNTNIDSYFWEVPAGWVIVSGQNTATLVVIATATGGKIKVTAKNSCGDSGKAEMEVVPSTVAPLAPGAILGESGLCVNQELKYTLEHVSANTVYTWAVPAGWQIVSGQGTGTITVRAGEGAGTITVAGSNGCGSTSPVSLNVAAMPAEGATAILDSSNPCEGLSYEVEPVPGATTYTWQVPAGWVITSGQNTPKITVTPGMSRGDISLVVSNGGCTDEPLYIAADPALALGELNFPNVFSPNGDGNNDTWVIQNLRNYPDNEVTVINRWGNQVYNSKSYKDNWGGDNLSEGTYFYVVRVKMCDGQDKMYKGYVMIVR</sequence>
<gene>
    <name evidence="5" type="ORF">D1627_10525</name>
</gene>
<protein>
    <submittedName>
        <fullName evidence="5">DUF3494 domain-containing protein</fullName>
    </submittedName>
</protein>
<proteinExistence type="inferred from homology"/>